<dbReference type="Proteomes" id="UP001207588">
    <property type="component" value="Unassembled WGS sequence"/>
</dbReference>
<proteinExistence type="predicted"/>
<reference evidence="1" key="1">
    <citation type="submission" date="2020-07" db="EMBL/GenBank/DDBJ databases">
        <authorList>
            <person name="Pettersson B.M.F."/>
            <person name="Behra P.R.K."/>
            <person name="Ramesh M."/>
            <person name="Das S."/>
            <person name="Dasgupta S."/>
            <person name="Kirsebom L.A."/>
        </authorList>
    </citation>
    <scope>NUCLEOTIDE SEQUENCE</scope>
    <source>
        <strain evidence="1">DSM 45439</strain>
    </source>
</reference>
<evidence type="ECO:0000313" key="1">
    <source>
        <dbReference type="EMBL" id="MCV6991130.1"/>
    </source>
</evidence>
<evidence type="ECO:0000313" key="2">
    <source>
        <dbReference type="Proteomes" id="UP001207588"/>
    </source>
</evidence>
<sequence>MTPRRDAQPMLVKGVQSMVTGVVQAEVVMAVAARTMPRTSLYFKRDITTPFVEKECFAREGLSYVS</sequence>
<comment type="caution">
    <text evidence="1">The sequence shown here is derived from an EMBL/GenBank/DDBJ whole genome shotgun (WGS) entry which is preliminary data.</text>
</comment>
<reference evidence="1" key="2">
    <citation type="journal article" date="2022" name="BMC Genomics">
        <title>Comparative genome analysis of mycobacteria focusing on tRNA and non-coding RNA.</title>
        <authorList>
            <person name="Behra P.R.K."/>
            <person name="Pettersson B.M.F."/>
            <person name="Ramesh M."/>
            <person name="Das S."/>
            <person name="Dasgupta S."/>
            <person name="Kirsebom L.A."/>
        </authorList>
    </citation>
    <scope>NUCLEOTIDE SEQUENCE</scope>
    <source>
        <strain evidence="1">DSM 45439</strain>
    </source>
</reference>
<protein>
    <submittedName>
        <fullName evidence="1">Uncharacterized protein</fullName>
    </submittedName>
</protein>
<dbReference type="EMBL" id="JACKTG010000053">
    <property type="protein sequence ID" value="MCV6991130.1"/>
    <property type="molecule type" value="Genomic_DNA"/>
</dbReference>
<dbReference type="RefSeq" id="WP_139800084.1">
    <property type="nucleotide sequence ID" value="NZ_JACKTG010000053.1"/>
</dbReference>
<gene>
    <name evidence="1" type="ORF">H7I91_17910</name>
</gene>
<name>A0AAW5S854_MYCBC</name>
<dbReference type="AlphaFoldDB" id="A0AAW5S854"/>
<accession>A0AAW5S854</accession>
<organism evidence="1 2">
    <name type="scientific">Mycobacterium bouchedurhonense</name>
    <dbReference type="NCBI Taxonomy" id="701041"/>
    <lineage>
        <taxon>Bacteria</taxon>
        <taxon>Bacillati</taxon>
        <taxon>Actinomycetota</taxon>
        <taxon>Actinomycetes</taxon>
        <taxon>Mycobacteriales</taxon>
        <taxon>Mycobacteriaceae</taxon>
        <taxon>Mycobacterium</taxon>
        <taxon>Mycobacterium avium complex (MAC)</taxon>
    </lineage>
</organism>